<evidence type="ECO:0000313" key="7">
    <source>
        <dbReference type="EMBL" id="HFC47115.1"/>
    </source>
</evidence>
<keyword evidence="4" id="KW-0288">FMN</keyword>
<dbReference type="GO" id="GO:0016491">
    <property type="term" value="F:oxidoreductase activity"/>
    <property type="evidence" value="ECO:0007669"/>
    <property type="project" value="UniProtKB-KW"/>
</dbReference>
<dbReference type="SUPFAM" id="SSF55469">
    <property type="entry name" value="FMN-dependent nitroreductase-like"/>
    <property type="match status" value="1"/>
</dbReference>
<dbReference type="InterPro" id="IPR029479">
    <property type="entry name" value="Nitroreductase"/>
</dbReference>
<comment type="caution">
    <text evidence="7">The sequence shown here is derived from an EMBL/GenBank/DDBJ whole genome shotgun (WGS) entry which is preliminary data.</text>
</comment>
<proteinExistence type="inferred from homology"/>
<name>A0A7V2SZA0_9BACT</name>
<evidence type="ECO:0000256" key="1">
    <source>
        <dbReference type="ARBA" id="ARBA00001917"/>
    </source>
</evidence>
<dbReference type="Gene3D" id="3.40.109.10">
    <property type="entry name" value="NADH Oxidase"/>
    <property type="match status" value="1"/>
</dbReference>
<organism evidence="7">
    <name type="scientific">Dissulfuribacter thermophilus</name>
    <dbReference type="NCBI Taxonomy" id="1156395"/>
    <lineage>
        <taxon>Bacteria</taxon>
        <taxon>Pseudomonadati</taxon>
        <taxon>Thermodesulfobacteriota</taxon>
        <taxon>Dissulfuribacteria</taxon>
        <taxon>Dissulfuribacterales</taxon>
        <taxon>Dissulfuribacteraceae</taxon>
        <taxon>Dissulfuribacter</taxon>
    </lineage>
</organism>
<evidence type="ECO:0000259" key="6">
    <source>
        <dbReference type="Pfam" id="PF00881"/>
    </source>
</evidence>
<dbReference type="Proteomes" id="UP000885797">
    <property type="component" value="Unassembled WGS sequence"/>
</dbReference>
<accession>A0A7V2SZA0</accession>
<comment type="cofactor">
    <cofactor evidence="1">
        <name>FMN</name>
        <dbReference type="ChEBI" id="CHEBI:58210"/>
    </cofactor>
</comment>
<keyword evidence="3" id="KW-0285">Flavoprotein</keyword>
<reference evidence="7" key="1">
    <citation type="journal article" date="2020" name="mSystems">
        <title>Genome- and Community-Level Interaction Insights into Carbon Utilization and Element Cycling Functions of Hydrothermarchaeota in Hydrothermal Sediment.</title>
        <authorList>
            <person name="Zhou Z."/>
            <person name="Liu Y."/>
            <person name="Xu W."/>
            <person name="Pan J."/>
            <person name="Luo Z.H."/>
            <person name="Li M."/>
        </authorList>
    </citation>
    <scope>NUCLEOTIDE SEQUENCE [LARGE SCALE GENOMIC DNA]</scope>
    <source>
        <strain evidence="7">HyVt-503</strain>
    </source>
</reference>
<protein>
    <submittedName>
        <fullName evidence="7">Nitroreductase</fullName>
    </submittedName>
</protein>
<evidence type="ECO:0000256" key="2">
    <source>
        <dbReference type="ARBA" id="ARBA00007118"/>
    </source>
</evidence>
<sequence>MMDAIECIRTRQSIRAYLDKPVPEELLRKVIETACWSPSYKNTQPWEVVIVSGAKKEALSKMLIELFEKGATPTPDIPEPVSWPKTQEDRINHLFEMRKKATGIDLSDPEIIKKAKKANFNFYGAPHGIFLYQDKDLPLWSLFDIGLFAQSLMLAAHALGLGTVPQAFLTDYAKEIKEFLGIPDSKRLVLGLSIGYPDMDAPPNKIRTDRVPLDEILTVLA</sequence>
<keyword evidence="5" id="KW-0560">Oxidoreductase</keyword>
<gene>
    <name evidence="7" type="ORF">ENJ63_04455</name>
</gene>
<dbReference type="Pfam" id="PF00881">
    <property type="entry name" value="Nitroreductase"/>
    <property type="match status" value="1"/>
</dbReference>
<dbReference type="EMBL" id="DRND01000356">
    <property type="protein sequence ID" value="HFC47115.1"/>
    <property type="molecule type" value="Genomic_DNA"/>
</dbReference>
<dbReference type="PANTHER" id="PTHR43673:SF2">
    <property type="entry name" value="NITROREDUCTASE"/>
    <property type="match status" value="1"/>
</dbReference>
<dbReference type="AlphaFoldDB" id="A0A7V2SZA0"/>
<evidence type="ECO:0000256" key="3">
    <source>
        <dbReference type="ARBA" id="ARBA00022630"/>
    </source>
</evidence>
<dbReference type="InterPro" id="IPR000415">
    <property type="entry name" value="Nitroreductase-like"/>
</dbReference>
<feature type="domain" description="Nitroreductase" evidence="6">
    <location>
        <begin position="8"/>
        <end position="196"/>
    </location>
</feature>
<evidence type="ECO:0000256" key="4">
    <source>
        <dbReference type="ARBA" id="ARBA00022643"/>
    </source>
</evidence>
<dbReference type="PANTHER" id="PTHR43673">
    <property type="entry name" value="NAD(P)H NITROREDUCTASE YDGI-RELATED"/>
    <property type="match status" value="1"/>
</dbReference>
<evidence type="ECO:0000256" key="5">
    <source>
        <dbReference type="ARBA" id="ARBA00023002"/>
    </source>
</evidence>
<dbReference type="CDD" id="cd02136">
    <property type="entry name" value="PnbA_NfnB-like"/>
    <property type="match status" value="1"/>
</dbReference>
<comment type="similarity">
    <text evidence="2">Belongs to the nitroreductase family.</text>
</comment>